<dbReference type="AlphaFoldDB" id="A0A382R3P2"/>
<gene>
    <name evidence="2" type="ORF">METZ01_LOCUS344552</name>
</gene>
<dbReference type="InterPro" id="IPR002880">
    <property type="entry name" value="Pyrv_Fd/Flavodoxin_OxRdtase_N"/>
</dbReference>
<protein>
    <recommendedName>
        <fullName evidence="3">Indolepyruvate ferredoxin oxidoreductase family protein</fullName>
    </recommendedName>
</protein>
<dbReference type="InterPro" id="IPR029061">
    <property type="entry name" value="THDP-binding"/>
</dbReference>
<evidence type="ECO:0008006" key="3">
    <source>
        <dbReference type="Google" id="ProtNLM"/>
    </source>
</evidence>
<proteinExistence type="predicted"/>
<evidence type="ECO:0000313" key="2">
    <source>
        <dbReference type="EMBL" id="SVC91698.1"/>
    </source>
</evidence>
<evidence type="ECO:0000256" key="1">
    <source>
        <dbReference type="ARBA" id="ARBA00023002"/>
    </source>
</evidence>
<organism evidence="2">
    <name type="scientific">marine metagenome</name>
    <dbReference type="NCBI Taxonomy" id="408172"/>
    <lineage>
        <taxon>unclassified sequences</taxon>
        <taxon>metagenomes</taxon>
        <taxon>ecological metagenomes</taxon>
    </lineage>
</organism>
<dbReference type="GO" id="GO:0016491">
    <property type="term" value="F:oxidoreductase activity"/>
    <property type="evidence" value="ECO:0007669"/>
    <property type="project" value="UniProtKB-KW"/>
</dbReference>
<dbReference type="Gene3D" id="3.40.50.970">
    <property type="match status" value="1"/>
</dbReference>
<dbReference type="CDD" id="cd07034">
    <property type="entry name" value="TPP_PYR_PFOR_IOR-alpha_like"/>
    <property type="match status" value="1"/>
</dbReference>
<dbReference type="SUPFAM" id="SSF52518">
    <property type="entry name" value="Thiamin diphosphate-binding fold (THDP-binding)"/>
    <property type="match status" value="1"/>
</dbReference>
<dbReference type="EMBL" id="UINC01118516">
    <property type="protein sequence ID" value="SVC91698.1"/>
    <property type="molecule type" value="Genomic_DNA"/>
</dbReference>
<name>A0A382R3P2_9ZZZZ</name>
<reference evidence="2" key="1">
    <citation type="submission" date="2018-05" db="EMBL/GenBank/DDBJ databases">
        <authorList>
            <person name="Lanie J.A."/>
            <person name="Ng W.-L."/>
            <person name="Kazmierczak K.M."/>
            <person name="Andrzejewski T.M."/>
            <person name="Davidsen T.M."/>
            <person name="Wayne K.J."/>
            <person name="Tettelin H."/>
            <person name="Glass J.I."/>
            <person name="Rusch D."/>
            <person name="Podicherti R."/>
            <person name="Tsui H.-C.T."/>
            <person name="Winkler M.E."/>
        </authorList>
    </citation>
    <scope>NUCLEOTIDE SEQUENCE</scope>
</reference>
<keyword evidence="1" id="KW-0560">Oxidoreductase</keyword>
<feature type="non-terminal residue" evidence="2">
    <location>
        <position position="307"/>
    </location>
</feature>
<sequence length="307" mass="34221">METKLEDKYTLENGIRFLTGTQALVRIPLVQIRKDNKNNLQTACYISGYRGSPLGGYDQQILKNIDYLNANNIQFQPGINEELAATSLWGTQQSNLRGEGKYDGVFGIWYGKGPGVDRAGDALKHVNLAGTSKYGGVLALMGDDHICESSTTSHQSEFAMIDAMIPFFNPSGVQEILDYGLYGIHLSRQSGCWIGIKCVHDNVSSGATVDLNENRHLIKDVNSEFLTDEGLNIRLNDSPQAKEHRLHYHKIKFVKEFCKINKLNEIKYNFPNSKIGIVATGKSYLDTKLAFEKIGIDKNLSKQIGIK</sequence>
<accession>A0A382R3P2</accession>